<name>A0A1I0CR30_9FIRM</name>
<dbReference type="AlphaFoldDB" id="A0A1I0CR30"/>
<dbReference type="GO" id="GO:0046872">
    <property type="term" value="F:metal ion binding"/>
    <property type="evidence" value="ECO:0007669"/>
    <property type="project" value="UniProtKB-KW"/>
</dbReference>
<reference evidence="11 14" key="1">
    <citation type="submission" date="2016-10" db="EMBL/GenBank/DDBJ databases">
        <authorList>
            <person name="de Groot N.N."/>
        </authorList>
    </citation>
    <scope>NUCLEOTIDE SEQUENCE [LARGE SCALE GENOMIC DNA]</scope>
    <source>
        <strain evidence="12 14">F</strain>
        <strain evidence="11">KH1P1</strain>
    </source>
</reference>
<evidence type="ECO:0000256" key="3">
    <source>
        <dbReference type="ARBA" id="ARBA00012206"/>
    </source>
</evidence>
<evidence type="ECO:0000256" key="5">
    <source>
        <dbReference type="ARBA" id="ARBA00022679"/>
    </source>
</evidence>
<reference evidence="13" key="2">
    <citation type="submission" date="2016-10" db="EMBL/GenBank/DDBJ databases">
        <authorList>
            <person name="Varghese N."/>
            <person name="Submissions S."/>
        </authorList>
    </citation>
    <scope>NUCLEOTIDE SEQUENCE [LARGE SCALE GENOMIC DNA]</scope>
    <source>
        <strain evidence="13">KH1P1</strain>
    </source>
</reference>
<evidence type="ECO:0000313" key="13">
    <source>
        <dbReference type="Proteomes" id="UP000199820"/>
    </source>
</evidence>
<keyword evidence="6" id="KW-0479">Metal-binding</keyword>
<sequence length="229" mass="25441">MGDFFGKEYRSNMEKDLANQEQLISRVVEKVMEQLKYYDRFKIPIGVSNRHVHVSREDLDVLYGKGYELTKKSDLGQPGQFAAEETVTVRGPKGEFKGVRILGPIRPESQVEISLADGFKLGVRAPITESGHLDGTPGLTLIGPKGTVEMPQGTIVALRHIHMTPADAERMGVKDKDIVDVETFGEREGVLGNVLVRVSDKFALEMHVDMDEANACSLKNKDYVVIAKR</sequence>
<dbReference type="Pfam" id="PF06130">
    <property type="entry name" value="PTAC"/>
    <property type="match status" value="1"/>
</dbReference>
<dbReference type="EC" id="2.3.1.222" evidence="3 10"/>
<comment type="catalytic activity">
    <reaction evidence="9 10">
        <text>propanoyl-CoA + phosphate = propanoyl phosphate + CoA</text>
        <dbReference type="Rhea" id="RHEA:28046"/>
        <dbReference type="ChEBI" id="CHEBI:43474"/>
        <dbReference type="ChEBI" id="CHEBI:57287"/>
        <dbReference type="ChEBI" id="CHEBI:57392"/>
        <dbReference type="ChEBI" id="CHEBI:58933"/>
        <dbReference type="EC" id="2.3.1.222"/>
    </reaction>
</comment>
<dbReference type="STRING" id="1526.SAMN02910262_00044"/>
<keyword evidence="13" id="KW-1185">Reference proteome</keyword>
<evidence type="ECO:0000256" key="10">
    <source>
        <dbReference type="PIRNR" id="PIRNR010130"/>
    </source>
</evidence>
<dbReference type="EMBL" id="FOIL01000008">
    <property type="protein sequence ID" value="SET21765.1"/>
    <property type="molecule type" value="Genomic_DNA"/>
</dbReference>
<evidence type="ECO:0000313" key="11">
    <source>
        <dbReference type="EMBL" id="SET21765.1"/>
    </source>
</evidence>
<proteinExistence type="inferred from homology"/>
<dbReference type="UniPathway" id="UPA00621"/>
<evidence type="ECO:0000256" key="7">
    <source>
        <dbReference type="ARBA" id="ARBA00022833"/>
    </source>
</evidence>
<dbReference type="EMBL" id="FOZC01000001">
    <property type="protein sequence ID" value="SFR63183.1"/>
    <property type="molecule type" value="Genomic_DNA"/>
</dbReference>
<keyword evidence="8 10" id="KW-0012">Acyltransferase</keyword>
<comment type="similarity">
    <text evidence="2 10">Belongs to the PduL family.</text>
</comment>
<keyword evidence="5 10" id="KW-0808">Transferase</keyword>
<evidence type="ECO:0000256" key="9">
    <source>
        <dbReference type="ARBA" id="ARBA00047589"/>
    </source>
</evidence>
<dbReference type="Proteomes" id="UP000214760">
    <property type="component" value="Unassembled WGS sequence"/>
</dbReference>
<evidence type="ECO:0000313" key="14">
    <source>
        <dbReference type="Proteomes" id="UP000214760"/>
    </source>
</evidence>
<evidence type="ECO:0000313" key="12">
    <source>
        <dbReference type="EMBL" id="SFR63183.1"/>
    </source>
</evidence>
<evidence type="ECO:0000256" key="8">
    <source>
        <dbReference type="ARBA" id="ARBA00023315"/>
    </source>
</evidence>
<accession>A0A1I0CR30</accession>
<dbReference type="Proteomes" id="UP000199820">
    <property type="component" value="Unassembled WGS sequence"/>
</dbReference>
<dbReference type="PANTHER" id="PTHR39453:SF1">
    <property type="entry name" value="PHOSPHATE PROPANOYLTRANSFERASE"/>
    <property type="match status" value="1"/>
</dbReference>
<comment type="cofactor">
    <cofactor evidence="1">
        <name>Zn(2+)</name>
        <dbReference type="ChEBI" id="CHEBI:29105"/>
    </cofactor>
</comment>
<keyword evidence="7" id="KW-0862">Zinc</keyword>
<organism evidence="11 13">
    <name type="scientific">[Clostridium] aminophilum</name>
    <dbReference type="NCBI Taxonomy" id="1526"/>
    <lineage>
        <taxon>Bacteria</taxon>
        <taxon>Bacillati</taxon>
        <taxon>Bacillota</taxon>
        <taxon>Clostridia</taxon>
        <taxon>Lachnospirales</taxon>
        <taxon>Lachnospiraceae</taxon>
    </lineage>
</organism>
<dbReference type="NCBIfam" id="NF011652">
    <property type="entry name" value="PRK15070.1"/>
    <property type="match status" value="1"/>
</dbReference>
<protein>
    <recommendedName>
        <fullName evidence="4 10">Phosphate propanoyltransferase</fullName>
        <ecNumber evidence="3 10">2.3.1.222</ecNumber>
    </recommendedName>
</protein>
<evidence type="ECO:0000256" key="1">
    <source>
        <dbReference type="ARBA" id="ARBA00001947"/>
    </source>
</evidence>
<dbReference type="GO" id="GO:0051144">
    <property type="term" value="P:1,2-propanediol catabolic process"/>
    <property type="evidence" value="ECO:0007669"/>
    <property type="project" value="UniProtKB-UniPathway"/>
</dbReference>
<dbReference type="PIRSF" id="PIRSF010130">
    <property type="entry name" value="PduL"/>
    <property type="match status" value="1"/>
</dbReference>
<evidence type="ECO:0000256" key="4">
    <source>
        <dbReference type="ARBA" id="ARBA00020837"/>
    </source>
</evidence>
<evidence type="ECO:0000256" key="6">
    <source>
        <dbReference type="ARBA" id="ARBA00022723"/>
    </source>
</evidence>
<dbReference type="eggNOG" id="COG4869">
    <property type="taxonomic scope" value="Bacteria"/>
</dbReference>
<comment type="function">
    <text evidence="10">Involved in 1,2-propanediol (1,2-PD) degradation by catalyzing the conversion of propanoyl-CoA to propanoyl-phosphate.</text>
</comment>
<gene>
    <name evidence="12" type="ORF">SAMN02910262_00044</name>
    <name evidence="11" type="ORF">SAMN04487771_100834</name>
</gene>
<dbReference type="PANTHER" id="PTHR39453">
    <property type="entry name" value="PHOSPHATE PROPANOYLTRANSFERASE"/>
    <property type="match status" value="1"/>
</dbReference>
<dbReference type="InterPro" id="IPR008300">
    <property type="entry name" value="PTAC"/>
</dbReference>
<comment type="pathway">
    <text evidence="10">Polyol metabolism; 1,2-propanediol degradation.</text>
</comment>
<dbReference type="GO" id="GO:0016747">
    <property type="term" value="F:acyltransferase activity, transferring groups other than amino-acyl groups"/>
    <property type="evidence" value="ECO:0007669"/>
    <property type="project" value="InterPro"/>
</dbReference>
<evidence type="ECO:0000256" key="2">
    <source>
        <dbReference type="ARBA" id="ARBA00007342"/>
    </source>
</evidence>